<dbReference type="PANTHER" id="PTHR34457">
    <property type="entry name" value="EMBRYO DEFECTIVE 2410"/>
    <property type="match status" value="1"/>
</dbReference>
<proteinExistence type="predicted"/>
<keyword evidence="3" id="KW-1133">Transmembrane helix</keyword>
<evidence type="ECO:0000259" key="5">
    <source>
        <dbReference type="Pfam" id="PF04357"/>
    </source>
</evidence>
<dbReference type="EMBL" id="JABXWD010000466">
    <property type="protein sequence ID" value="MBV6343159.1"/>
    <property type="molecule type" value="Genomic_DNA"/>
</dbReference>
<protein>
    <submittedName>
        <fullName evidence="6">Translocation/assembly module TamB domain-containing protein</fullName>
    </submittedName>
</protein>
<keyword evidence="4" id="KW-0472">Membrane</keyword>
<evidence type="ECO:0000256" key="2">
    <source>
        <dbReference type="ARBA" id="ARBA00022692"/>
    </source>
</evidence>
<dbReference type="RefSeq" id="WP_218253764.1">
    <property type="nucleotide sequence ID" value="NZ_JABXWD010000466.1"/>
</dbReference>
<keyword evidence="7" id="KW-1185">Reference proteome</keyword>
<evidence type="ECO:0000313" key="6">
    <source>
        <dbReference type="EMBL" id="MBV6343159.1"/>
    </source>
</evidence>
<dbReference type="InterPro" id="IPR007452">
    <property type="entry name" value="TamB_C"/>
</dbReference>
<dbReference type="PANTHER" id="PTHR34457:SF3">
    <property type="entry name" value="PROTEIN TIC236, CHLOROPLASTIC"/>
    <property type="match status" value="1"/>
</dbReference>
<reference evidence="6 7" key="1">
    <citation type="journal article" date="2020" name="J Geophys Res Biogeosci">
        <title>Magnetotaxis as an Adaptation to Enable Bacterial Shuttling of Microbial Sulfur and Sulfur Cycling Across Aquatic Oxic#Anoxic Interfaces.</title>
        <authorList>
            <person name="Li J."/>
            <person name="Liu P."/>
            <person name="Wang J."/>
            <person name="Roberts A.P."/>
            <person name="Pan Y."/>
        </authorList>
    </citation>
    <scope>NUCLEOTIDE SEQUENCE [LARGE SCALE GENOMIC DNA]</scope>
    <source>
        <strain evidence="6 7">MYR-1_YQ</strain>
    </source>
</reference>
<evidence type="ECO:0000313" key="7">
    <source>
        <dbReference type="Proteomes" id="UP001196980"/>
    </source>
</evidence>
<dbReference type="Proteomes" id="UP001196980">
    <property type="component" value="Unassembled WGS sequence"/>
</dbReference>
<dbReference type="InterPro" id="IPR053022">
    <property type="entry name" value="Chloroplast_translocon_comp"/>
</dbReference>
<evidence type="ECO:0000256" key="4">
    <source>
        <dbReference type="ARBA" id="ARBA00023136"/>
    </source>
</evidence>
<feature type="non-terminal residue" evidence="6">
    <location>
        <position position="1"/>
    </location>
</feature>
<comment type="caution">
    <text evidence="6">The sequence shown here is derived from an EMBL/GenBank/DDBJ whole genome shotgun (WGS) entry which is preliminary data.</text>
</comment>
<organism evidence="6 7">
    <name type="scientific">Candidatus Magnetobacterium casense</name>
    <dbReference type="NCBI Taxonomy" id="1455061"/>
    <lineage>
        <taxon>Bacteria</taxon>
        <taxon>Pseudomonadati</taxon>
        <taxon>Nitrospirota</taxon>
        <taxon>Thermodesulfovibrionia</taxon>
        <taxon>Thermodesulfovibrionales</taxon>
        <taxon>Candidatus Magnetobacteriaceae</taxon>
        <taxon>Candidatus Magnetobacterium</taxon>
    </lineage>
</organism>
<name>A0ABS6S2T5_9BACT</name>
<gene>
    <name evidence="6" type="ORF">HWQ67_16385</name>
</gene>
<keyword evidence="2" id="KW-0812">Transmembrane</keyword>
<evidence type="ECO:0000256" key="3">
    <source>
        <dbReference type="ARBA" id="ARBA00022989"/>
    </source>
</evidence>
<comment type="subcellular location">
    <subcellularLocation>
        <location evidence="1">Membrane</location>
        <topology evidence="1">Single-pass membrane protein</topology>
    </subcellularLocation>
</comment>
<dbReference type="Pfam" id="PF04357">
    <property type="entry name" value="TamB"/>
    <property type="match status" value="1"/>
</dbReference>
<feature type="domain" description="Translocation and assembly module TamB C-terminal" evidence="5">
    <location>
        <begin position="475"/>
        <end position="796"/>
    </location>
</feature>
<accession>A0ABS6S2T5</accession>
<evidence type="ECO:0000256" key="1">
    <source>
        <dbReference type="ARBA" id="ARBA00004167"/>
    </source>
</evidence>
<sequence>LISGAVSLDKGNFWGLDFTALQGQLRYSRELLELKYGAAMTYTGNTSFAGAVHFSDTKYIFDFNQPVMAFDVAVRGADVGGLSKRFSEGSGINARRISSQKMSGKLNTTFSISGPLESLKYAGDFDVSKLEVANHPVGLARGRFVYHDEALTMPQLTLKTDASEVSAAIGVSLTGVNGDDWQQLRYKVTSDSCIINEKDIPYAKLPRTQKGGVQRGAISTLWGDPVLHCRFSGEGTLGQPALVMNAWGKEAMSPNVAEARLTGDGVIFKGGLLDGNISVKGKVGIFAKDMPWLLDGTIKRTDYAPLARKFDPRLPQDLRLTALGSFSLYGNAQTLKGRLLVPTFEGSAYEQAFSNTAPIDISMDGREVHVNSFVLTTGQTAIYLTGSLVAGKSYNLNITGKPRLNLFRGMSDKISWLNGEADVAVSIVGNWQSPQLTGGIDIKGATLGITNIRHYFNDINAYMYCDVRRCVVQSLNTNFGGSLLSGSGVAYIDGLSIKKFYLEGNLKNMPIYISDGFKAYLDGNLYYSGDLAKQTLSGSIKVAKARYTKNLYLQEMILANTTPQLSRLTTFKTLELNVNLTGDDNIAIENNVIESMLKVDLLVRGTASNPVLYGRIQTDRGKVLLQKSEFDLINASVDFTGEEGFNPFINVLAETTISGYSIRLVMDGQLTKANVALSSFPPLTEKAIVNLLSEAGTSTLLTTRYQSLVEERLKKIGGLSRIQLAPSYDEDKSTITPQMIISKKFLNGKLNLSFITTSTKGDKIKAQYMLRRNISLVGERNELGRLGADVNFRYEFK</sequence>